<gene>
    <name evidence="8" type="ORF">OVN521_LOCUS26874</name>
    <name evidence="7" type="ORF">WKI299_LOCUS32515</name>
</gene>
<evidence type="ECO:0000313" key="10">
    <source>
        <dbReference type="Proteomes" id="UP000663866"/>
    </source>
</evidence>
<protein>
    <recommendedName>
        <fullName evidence="11">Transposase</fullName>
    </recommendedName>
</protein>
<sequence length="287" mass="32991">MKTCRRTTDSRSVLPDDESLDNFPSVSTAEQSATTISVQPETTTGKSNVWVYFERSLAVGPLKAKCTLYQEDLLTPNYATSSLKRHLFQRHDLKQFASKEVSSPSSSSISVNLSKAEKQKLDSLAVDAIIKDSRAFGDFQKSGLKKLIDALRHGYKAPHRNFVVKKLKRLNEQHTAQTKVEFEEAKFLSITCDFWTNRQQNSFLVITCHYVDNNFNEHSKILKFMTFEERHYSIIIANEIEKQLIHLGLYDKLVAITCDGAYNMRHMFTYFSRRNIKYIQLEAPVKS</sequence>
<dbReference type="AlphaFoldDB" id="A0A816YLH9"/>
<dbReference type="PANTHER" id="PTHR46481:SF10">
    <property type="entry name" value="ZINC FINGER BED DOMAIN-CONTAINING PROTEIN 39"/>
    <property type="match status" value="1"/>
</dbReference>
<keyword evidence="3" id="KW-0863">Zinc-finger</keyword>
<comment type="subcellular location">
    <subcellularLocation>
        <location evidence="1">Nucleus</location>
    </subcellularLocation>
</comment>
<keyword evidence="10" id="KW-1185">Reference proteome</keyword>
<evidence type="ECO:0000313" key="9">
    <source>
        <dbReference type="Proteomes" id="UP000663856"/>
    </source>
</evidence>
<dbReference type="SUPFAM" id="SSF53098">
    <property type="entry name" value="Ribonuclease H-like"/>
    <property type="match status" value="1"/>
</dbReference>
<name>A0A816YLH9_9BILA</name>
<accession>A0A816YLH9</accession>
<evidence type="ECO:0000256" key="5">
    <source>
        <dbReference type="ARBA" id="ARBA00023242"/>
    </source>
</evidence>
<feature type="compositionally biased region" description="Polar residues" evidence="6">
    <location>
        <begin position="22"/>
        <end position="40"/>
    </location>
</feature>
<evidence type="ECO:0000313" key="8">
    <source>
        <dbReference type="EMBL" id="CAF4210403.1"/>
    </source>
</evidence>
<dbReference type="InterPro" id="IPR012337">
    <property type="entry name" value="RNaseH-like_sf"/>
</dbReference>
<feature type="region of interest" description="Disordered" evidence="6">
    <location>
        <begin position="1"/>
        <end position="40"/>
    </location>
</feature>
<dbReference type="GO" id="GO:0005634">
    <property type="term" value="C:nucleus"/>
    <property type="evidence" value="ECO:0007669"/>
    <property type="project" value="UniProtKB-SubCell"/>
</dbReference>
<evidence type="ECO:0000313" key="7">
    <source>
        <dbReference type="EMBL" id="CAF2164142.1"/>
    </source>
</evidence>
<keyword evidence="5" id="KW-0539">Nucleus</keyword>
<dbReference type="PANTHER" id="PTHR46481">
    <property type="entry name" value="ZINC FINGER BED DOMAIN-CONTAINING PROTEIN 4"/>
    <property type="match status" value="1"/>
</dbReference>
<dbReference type="InterPro" id="IPR052035">
    <property type="entry name" value="ZnF_BED_domain_contain"/>
</dbReference>
<dbReference type="EMBL" id="CAJOBG010007217">
    <property type="protein sequence ID" value="CAF4210403.1"/>
    <property type="molecule type" value="Genomic_DNA"/>
</dbReference>
<dbReference type="Proteomes" id="UP000663866">
    <property type="component" value="Unassembled WGS sequence"/>
</dbReference>
<organism evidence="7 9">
    <name type="scientific">Rotaria magnacalcarata</name>
    <dbReference type="NCBI Taxonomy" id="392030"/>
    <lineage>
        <taxon>Eukaryota</taxon>
        <taxon>Metazoa</taxon>
        <taxon>Spiralia</taxon>
        <taxon>Gnathifera</taxon>
        <taxon>Rotifera</taxon>
        <taxon>Eurotatoria</taxon>
        <taxon>Bdelloidea</taxon>
        <taxon>Philodinida</taxon>
        <taxon>Philodinidae</taxon>
        <taxon>Rotaria</taxon>
    </lineage>
</organism>
<dbReference type="EMBL" id="CAJNRF010015020">
    <property type="protein sequence ID" value="CAF2164142.1"/>
    <property type="molecule type" value="Genomic_DNA"/>
</dbReference>
<evidence type="ECO:0000256" key="3">
    <source>
        <dbReference type="ARBA" id="ARBA00022771"/>
    </source>
</evidence>
<dbReference type="Proteomes" id="UP000663856">
    <property type="component" value="Unassembled WGS sequence"/>
</dbReference>
<dbReference type="GO" id="GO:0008270">
    <property type="term" value="F:zinc ion binding"/>
    <property type="evidence" value="ECO:0007669"/>
    <property type="project" value="UniProtKB-KW"/>
</dbReference>
<keyword evidence="4" id="KW-0862">Zinc</keyword>
<evidence type="ECO:0000256" key="1">
    <source>
        <dbReference type="ARBA" id="ARBA00004123"/>
    </source>
</evidence>
<evidence type="ECO:0008006" key="11">
    <source>
        <dbReference type="Google" id="ProtNLM"/>
    </source>
</evidence>
<comment type="caution">
    <text evidence="7">The sequence shown here is derived from an EMBL/GenBank/DDBJ whole genome shotgun (WGS) entry which is preliminary data.</text>
</comment>
<evidence type="ECO:0000256" key="6">
    <source>
        <dbReference type="SAM" id="MobiDB-lite"/>
    </source>
</evidence>
<proteinExistence type="predicted"/>
<evidence type="ECO:0000256" key="4">
    <source>
        <dbReference type="ARBA" id="ARBA00022833"/>
    </source>
</evidence>
<reference evidence="7" key="1">
    <citation type="submission" date="2021-02" db="EMBL/GenBank/DDBJ databases">
        <authorList>
            <person name="Nowell W R."/>
        </authorList>
    </citation>
    <scope>NUCLEOTIDE SEQUENCE</scope>
</reference>
<evidence type="ECO:0000256" key="2">
    <source>
        <dbReference type="ARBA" id="ARBA00022723"/>
    </source>
</evidence>
<keyword evidence="2" id="KW-0479">Metal-binding</keyword>